<dbReference type="EMBL" id="BJYT01000007">
    <property type="protein sequence ID" value="GEO09728.1"/>
    <property type="molecule type" value="Genomic_DNA"/>
</dbReference>
<organism evidence="3 4">
    <name type="scientific">Segetibacter aerophilus</name>
    <dbReference type="NCBI Taxonomy" id="670293"/>
    <lineage>
        <taxon>Bacteria</taxon>
        <taxon>Pseudomonadati</taxon>
        <taxon>Bacteroidota</taxon>
        <taxon>Chitinophagia</taxon>
        <taxon>Chitinophagales</taxon>
        <taxon>Chitinophagaceae</taxon>
        <taxon>Segetibacter</taxon>
    </lineage>
</organism>
<dbReference type="Pfam" id="PF13476">
    <property type="entry name" value="AAA_23"/>
    <property type="match status" value="1"/>
</dbReference>
<evidence type="ECO:0000256" key="1">
    <source>
        <dbReference type="SAM" id="Coils"/>
    </source>
</evidence>
<dbReference type="InterPro" id="IPR038729">
    <property type="entry name" value="Rad50/SbcC_AAA"/>
</dbReference>
<dbReference type="Gene3D" id="3.40.50.300">
    <property type="entry name" value="P-loop containing nucleotide triphosphate hydrolases"/>
    <property type="match status" value="2"/>
</dbReference>
<dbReference type="OrthoDB" id="9795626at2"/>
<reference evidence="3 4" key="1">
    <citation type="submission" date="2019-07" db="EMBL/GenBank/DDBJ databases">
        <title>Whole genome shotgun sequence of Segetibacter aerophilus NBRC 106135.</title>
        <authorList>
            <person name="Hosoyama A."/>
            <person name="Uohara A."/>
            <person name="Ohji S."/>
            <person name="Ichikawa N."/>
        </authorList>
    </citation>
    <scope>NUCLEOTIDE SEQUENCE [LARGE SCALE GENOMIC DNA]</scope>
    <source>
        <strain evidence="3 4">NBRC 106135</strain>
    </source>
</reference>
<dbReference type="Pfam" id="PF13558">
    <property type="entry name" value="SbcC_Walker_B"/>
    <property type="match status" value="1"/>
</dbReference>
<dbReference type="AlphaFoldDB" id="A0A512BCQ9"/>
<evidence type="ECO:0000313" key="4">
    <source>
        <dbReference type="Proteomes" id="UP000321513"/>
    </source>
</evidence>
<proteinExistence type="predicted"/>
<dbReference type="InterPro" id="IPR027417">
    <property type="entry name" value="P-loop_NTPase"/>
</dbReference>
<evidence type="ECO:0000313" key="3">
    <source>
        <dbReference type="EMBL" id="GEO09728.1"/>
    </source>
</evidence>
<feature type="coiled-coil region" evidence="1">
    <location>
        <begin position="527"/>
        <end position="595"/>
    </location>
</feature>
<keyword evidence="4" id="KW-1185">Reference proteome</keyword>
<evidence type="ECO:0000259" key="2">
    <source>
        <dbReference type="Pfam" id="PF13476"/>
    </source>
</evidence>
<dbReference type="SUPFAM" id="SSF52540">
    <property type="entry name" value="P-loop containing nucleoside triphosphate hydrolases"/>
    <property type="match status" value="2"/>
</dbReference>
<dbReference type="GO" id="GO:0006302">
    <property type="term" value="P:double-strand break repair"/>
    <property type="evidence" value="ECO:0007669"/>
    <property type="project" value="InterPro"/>
</dbReference>
<keyword evidence="1" id="KW-0175">Coiled coil</keyword>
<feature type="coiled-coil region" evidence="1">
    <location>
        <begin position="370"/>
        <end position="400"/>
    </location>
</feature>
<feature type="coiled-coil region" evidence="1">
    <location>
        <begin position="997"/>
        <end position="1045"/>
    </location>
</feature>
<gene>
    <name evidence="3" type="primary">sbcC</name>
    <name evidence="3" type="ORF">SAE01_22240</name>
</gene>
<feature type="domain" description="Rad50/SbcC-type AAA" evidence="2">
    <location>
        <begin position="6"/>
        <end position="206"/>
    </location>
</feature>
<feature type="coiled-coil region" evidence="1">
    <location>
        <begin position="428"/>
        <end position="490"/>
    </location>
</feature>
<dbReference type="GO" id="GO:0016887">
    <property type="term" value="F:ATP hydrolysis activity"/>
    <property type="evidence" value="ECO:0007669"/>
    <property type="project" value="InterPro"/>
</dbReference>
<protein>
    <submittedName>
        <fullName evidence="3">Nuclease SbcCD subunit C</fullName>
    </submittedName>
</protein>
<name>A0A512BCQ9_9BACT</name>
<dbReference type="RefSeq" id="WP_147203840.1">
    <property type="nucleotide sequence ID" value="NZ_BJYT01000007.1"/>
</dbReference>
<comment type="caution">
    <text evidence="3">The sequence shown here is derived from an EMBL/GenBank/DDBJ whole genome shotgun (WGS) entry which is preliminary data.</text>
</comment>
<feature type="coiled-coil region" evidence="1">
    <location>
        <begin position="706"/>
        <end position="733"/>
    </location>
</feature>
<dbReference type="PANTHER" id="PTHR32114">
    <property type="entry name" value="ABC TRANSPORTER ABCH.3"/>
    <property type="match status" value="1"/>
</dbReference>
<feature type="coiled-coil region" evidence="1">
    <location>
        <begin position="841"/>
        <end position="937"/>
    </location>
</feature>
<dbReference type="PANTHER" id="PTHR32114:SF2">
    <property type="entry name" value="ABC TRANSPORTER ABCH.3"/>
    <property type="match status" value="1"/>
</dbReference>
<accession>A0A512BCQ9</accession>
<feature type="coiled-coil region" evidence="1">
    <location>
        <begin position="297"/>
        <end position="342"/>
    </location>
</feature>
<sequence length="1222" mass="139833">MKIISIKFLNLNSLKGEHEIRFDKPPFTESGLFAITGPTGAGKTTILDAITVALYGRVHRHDKEASESMTRFTGESHAEVEFEANQELFRARWSLRRSRNRPEGVLQTPRMELANALTGEIIVGHPLSAVQSKIVELCGLDYNQFLRSVMLSQGDFTRFLKASENERSELLEKITDTGIYSDISTYVYEKAKEQKVQLDVLRARMNDVVLLSDEEKNVITETLQRHQQEERRLTQVKLDIETKINWLQKLRDLKNKQAFHSQQLSTFAQQAKDNEHDFERLNQHARASKHTLALQAINQHKKQREEIEHKVVDLEKHLPGYKEELQQALLQLTTTKEEYARAQFALHEAEPLLQAVVIKDTEIEVEKHSLQQTMNAFNLLQNEVREIEKLKDEKQHEFELCQMQLSEVEKWLEANQKDSELEKDVPAYEQLRKELAAADEAISKSTRELSKLKDQQKREQLSFANATEKVESIKKAIKQLEGEQKIISQKLSEVIGEQSVESLESKANDLPALIAVCKDQLRLSGEYQKHVERKQQAVQQLKDVTQKHDAESHQLQQLEIDKEKAEVMLNDLQQLVEIQVRIQKYDEDRQQLKSEEPCPLCGSIHHPYVDRHNHNHVNLAQQKRDEHRVYLSKISKEHEKKALVVNTLTNNVSTLKDEIELIKKAITDVTKAFDRNNGDLPKPLNLSDSKIIAAIVVAKEKDYKSLRDQVLTIKTLQHQLQQLQNQCNINLQEQARFESITLQIAERVKGIIRDIDRERESVDVGIESKSSLVASATLLLSKYEITYNTADDSKYEEHLKNRMAGYTTALANFHRYKEDIGRVQAEFISAKTIYAEKTLKLEELGLVVKNEQQSLAKLQAERLKIFGEKDASKERKRLSDEVQQLMTLSENLQNTFHQKEQIVKVNEEKIVEWKRQLQEVEEKYLVLRNRLTETLAKEDIASIEKLEALFIPVSEEQRISVVKQKIEQNVTTTSSILKSIESEYIAEAEKNLTEESEEALQETLGTQQQLIRELNQQLGGLQHALQEDARLLARHEEVAAQVEAQQKECSRWDKISQLIGSADGKKFSKFAQGLTLARLTELANRHLHKLSDRYRILKSAEKDLELQIIDAYQADVVRPMTTLSGGESFLVSLSLALGLSDLAGNKTQINSLFIDEGFGTLDAETLDVAISALENLQASGKMIGIISHVEALKERIGTQIEVSKQPGGYSKIIVKSYGKEYA</sequence>
<dbReference type="Proteomes" id="UP000321513">
    <property type="component" value="Unassembled WGS sequence"/>
</dbReference>